<reference evidence="6" key="1">
    <citation type="submission" date="2022-10" db="EMBL/GenBank/DDBJ databases">
        <title>Determination and structural analysis of whole genome sequence of Sarocladium strictum F4-1.</title>
        <authorList>
            <person name="Hu L."/>
            <person name="Jiang Y."/>
        </authorList>
    </citation>
    <scope>NUCLEOTIDE SEQUENCE</scope>
    <source>
        <strain evidence="6">F4-1</strain>
    </source>
</reference>
<evidence type="ECO:0000313" key="7">
    <source>
        <dbReference type="Proteomes" id="UP001175261"/>
    </source>
</evidence>
<dbReference type="Pfam" id="PF25151">
    <property type="entry name" value="TPR_Trm732_C"/>
    <property type="match status" value="1"/>
</dbReference>
<sequence length="1553" mass="172090">MASPGERDGDSVNVTQTAKWIEAQPPEHQQSIANEAYDSLLEEAAQPKSLVGHACIRLCGLVDQSAKSSSPPLKQWVFSEPVIRRLFDFYLEWNESDHTRSMKLVLDSLTSLLSKNPDPTVASSSRQTILDVLIPIVIGKSTKPAAKSALKILEHFLGKGVLTLEDLRGSFHRFRPEARQAENLDLWMLFLADLSHWMHSHFVRPQAGRFIACLYRTLVSPASGFSCDAVSQAWQAWLVTFLGGDSTLLEGVRNYVFLPLFRNYRTEAIKFLEIITKKDMVAVNVGVNLDSATMLQLAALETGKKVGLVEEPALDGQGQTGQQSSSLMLSESVFKSVLAHPSHDVRSVAFTLLITSPSTTKPYSLAALDLLRKHLGHFFADPDPKFRVDIAGKVRDMFKRVRGAICVLKRSIPRAKAKARKEAAASEAADVQAQAAKAIPYHANLITLPEAQLETCLRYHEDFLRWYLGFLCTELIPTASYQRHAASLRALHYILRVEGEASKTWETQEDQVIFFDLFGAAWARVLFDLTLDPFDDIRDLSAKAIVKLLSDGRYRNFSTCSQTTGSLRSTELLSHLQRANERAKRTARVDDSDGAARTVQALYILASSEAERTQLLSDLTDELERRIGVAQTDLGRAVLEAPLHGTLSSIGYTWQVVTEQRLKGTEMKAAALLQERLLQCCETVWTAVRDVLCDDSPEGHLPQDLDEVEGLDTKDLLSYCFRAVEESSKLMRCMVLALKYHDKDTALFPSPPQFERIGNLSFHQLATLRHRGAFTAVSLTFAACCQRTKFVKMSQSSLLTKWYQGTLEAISSQRSTTRRSAGIPSMITGILSANAPEPSFESVLERLMTIAATPAYTRETDGSKLPQVHAFNCLKEIYKNALLASTGNKSEKYLPQCLELAANGLKSEVWAIRNCGLIFLRSLIDSLFGSQESKAMIEAGWDGKANRIPYHRYPNLPTVLVNLLKSGHQMMSLTTSLSAAAAEAVFPALDIIRRAGPPDILRDELQTHIAVYLASPVWHVREIAARTLCSCLLHDKWLVTITSLIRKSLNGEPAARQNHCHGSLLTLKFVFERLGEVAPEQLSDKLPFLVDLLVEARIESVFAFSSEVQAAYLEVVNLIWAHQHGSGLSLSPLNLPQSAQAGGALQRKQEAISLTYLVMQRHDERISELGGLLLGGIVGSDTTVAVLEVVPTLWRSDNISDRELIALSEIYIDLCHLSPCREVQAQAMLNLAENLDRLLTRQETDALSEKLSKLWVALPLMAMNPVFANAITRASGGVMAALSRSSKLGADGLANWGYIMAEAGREDKDFDTRYAAAESLQSYFKATASYTSTAHIPSLLALYDALNDDDEDVRDVASHAAHPILGQLLVPLEAATRLTEWLAVSFPNDTTFRTAVLSRIAGDERTKSVTSSERAPASVQLANALRFDDALFAVEEQNLFIDEVRESERWVAVYDRFTWSHESAHHDHEALVQWLDEGLTEMQRLIRKESDGPLGWASRPDVFAISSRILLGSVAVAKNSPRIQERLTEVKAVRDASAQCNMSPLLSAFLESR</sequence>
<feature type="domain" description="tRNA (32-2'-O)-methyltransferase regulator THADA-like TPR repeats region" evidence="4">
    <location>
        <begin position="232"/>
        <end position="539"/>
    </location>
</feature>
<dbReference type="Pfam" id="PF25150">
    <property type="entry name" value="TPR_Trm732"/>
    <property type="match status" value="1"/>
</dbReference>
<protein>
    <recommendedName>
        <fullName evidence="8">DUF2428 domain-containing protein</fullName>
    </recommendedName>
</protein>
<dbReference type="Pfam" id="PF26523">
    <property type="entry name" value="Trm732_C"/>
    <property type="match status" value="1"/>
</dbReference>
<dbReference type="Proteomes" id="UP001175261">
    <property type="component" value="Unassembled WGS sequence"/>
</dbReference>
<dbReference type="InterPro" id="IPR051954">
    <property type="entry name" value="tRNA_methyltransferase_THADA"/>
</dbReference>
<accession>A0AA39GN08</accession>
<dbReference type="EMBL" id="JAPDFR010000002">
    <property type="protein sequence ID" value="KAK0389439.1"/>
    <property type="molecule type" value="Genomic_DNA"/>
</dbReference>
<dbReference type="InterPro" id="IPR056842">
    <property type="entry name" value="THADA-like_TPR_C"/>
</dbReference>
<evidence type="ECO:0000259" key="3">
    <source>
        <dbReference type="Pfam" id="PF10350"/>
    </source>
</evidence>
<dbReference type="GO" id="GO:0030488">
    <property type="term" value="P:tRNA methylation"/>
    <property type="evidence" value="ECO:0007669"/>
    <property type="project" value="TreeGrafter"/>
</dbReference>
<dbReference type="PANTHER" id="PTHR14387">
    <property type="entry name" value="THADA/DEATH RECEPTOR INTERACTING PROTEIN"/>
    <property type="match status" value="1"/>
</dbReference>
<evidence type="ECO:0000256" key="2">
    <source>
        <dbReference type="ARBA" id="ARBA00022694"/>
    </source>
</evidence>
<name>A0AA39GN08_SARSR</name>
<evidence type="ECO:0000256" key="1">
    <source>
        <dbReference type="ARBA" id="ARBA00010409"/>
    </source>
</evidence>
<dbReference type="PANTHER" id="PTHR14387:SF0">
    <property type="entry name" value="DUF2428 DOMAIN-CONTAINING PROTEIN"/>
    <property type="match status" value="1"/>
</dbReference>
<evidence type="ECO:0000313" key="6">
    <source>
        <dbReference type="EMBL" id="KAK0389439.1"/>
    </source>
</evidence>
<evidence type="ECO:0000259" key="4">
    <source>
        <dbReference type="Pfam" id="PF25150"/>
    </source>
</evidence>
<gene>
    <name evidence="6" type="ORF">NLU13_3014</name>
</gene>
<evidence type="ECO:0000259" key="5">
    <source>
        <dbReference type="Pfam" id="PF25151"/>
    </source>
</evidence>
<dbReference type="SUPFAM" id="SSF48371">
    <property type="entry name" value="ARM repeat"/>
    <property type="match status" value="1"/>
</dbReference>
<dbReference type="GO" id="GO:0005829">
    <property type="term" value="C:cytosol"/>
    <property type="evidence" value="ECO:0007669"/>
    <property type="project" value="TreeGrafter"/>
</dbReference>
<comment type="similarity">
    <text evidence="1">Belongs to the THADA family.</text>
</comment>
<proteinExistence type="inferred from homology"/>
<evidence type="ECO:0008006" key="8">
    <source>
        <dbReference type="Google" id="ProtNLM"/>
    </source>
</evidence>
<feature type="domain" description="tRNA (32-2'-O)-methyltransferase regulator THADA-like C-terminal TPR repeats region" evidence="5">
    <location>
        <begin position="913"/>
        <end position="1069"/>
    </location>
</feature>
<dbReference type="InterPro" id="IPR056843">
    <property type="entry name" value="THADA-like_TPR"/>
</dbReference>
<feature type="domain" description="DUF2428" evidence="3">
    <location>
        <begin position="673"/>
        <end position="911"/>
    </location>
</feature>
<organism evidence="6 7">
    <name type="scientific">Sarocladium strictum</name>
    <name type="common">Black bundle disease fungus</name>
    <name type="synonym">Acremonium strictum</name>
    <dbReference type="NCBI Taxonomy" id="5046"/>
    <lineage>
        <taxon>Eukaryota</taxon>
        <taxon>Fungi</taxon>
        <taxon>Dikarya</taxon>
        <taxon>Ascomycota</taxon>
        <taxon>Pezizomycotina</taxon>
        <taxon>Sordariomycetes</taxon>
        <taxon>Hypocreomycetidae</taxon>
        <taxon>Hypocreales</taxon>
        <taxon>Sarocladiaceae</taxon>
        <taxon>Sarocladium</taxon>
    </lineage>
</organism>
<dbReference type="InterPro" id="IPR016024">
    <property type="entry name" value="ARM-type_fold"/>
</dbReference>
<dbReference type="InterPro" id="IPR019442">
    <property type="entry name" value="THADA/TRM732_DUF2428"/>
</dbReference>
<dbReference type="Pfam" id="PF10350">
    <property type="entry name" value="DUF2428"/>
    <property type="match status" value="1"/>
</dbReference>
<comment type="caution">
    <text evidence="6">The sequence shown here is derived from an EMBL/GenBank/DDBJ whole genome shotgun (WGS) entry which is preliminary data.</text>
</comment>
<keyword evidence="2" id="KW-0819">tRNA processing</keyword>
<keyword evidence="7" id="KW-1185">Reference proteome</keyword>